<sequence length="66" mass="7437">MGGSRFLHRMKRANAQVMLVGPVGHDEPMVSEPAQLDTVPASFPGLIATDHVERIGWEVRRRWSVR</sequence>
<accession>A0A6J4T457</accession>
<dbReference type="EMBL" id="CADCVW010000087">
    <property type="protein sequence ID" value="CAA9512641.1"/>
    <property type="molecule type" value="Genomic_DNA"/>
</dbReference>
<reference evidence="1" key="1">
    <citation type="submission" date="2020-02" db="EMBL/GenBank/DDBJ databases">
        <authorList>
            <person name="Meier V. D."/>
        </authorList>
    </citation>
    <scope>NUCLEOTIDE SEQUENCE</scope>
    <source>
        <strain evidence="1">AVDCRST_MAG39</strain>
    </source>
</reference>
<name>A0A6J4T457_9SPHN</name>
<gene>
    <name evidence="1" type="ORF">AVDCRST_MAG39-2120</name>
</gene>
<organism evidence="1">
    <name type="scientific">uncultured Sphingomonadaceae bacterium</name>
    <dbReference type="NCBI Taxonomy" id="169976"/>
    <lineage>
        <taxon>Bacteria</taxon>
        <taxon>Pseudomonadati</taxon>
        <taxon>Pseudomonadota</taxon>
        <taxon>Alphaproteobacteria</taxon>
        <taxon>Sphingomonadales</taxon>
        <taxon>Sphingomonadaceae</taxon>
        <taxon>environmental samples</taxon>
    </lineage>
</organism>
<evidence type="ECO:0000313" key="1">
    <source>
        <dbReference type="EMBL" id="CAA9512641.1"/>
    </source>
</evidence>
<protein>
    <submittedName>
        <fullName evidence="1">Uncharacterized protein</fullName>
    </submittedName>
</protein>
<proteinExistence type="predicted"/>
<dbReference type="AlphaFoldDB" id="A0A6J4T457"/>